<protein>
    <recommendedName>
        <fullName evidence="3">BRO1 domain-containing protein</fullName>
    </recommendedName>
</protein>
<accession>A0ABR2X235</accession>
<sequence length="377" mass="41411">MSEEQCPVFRLDAVILEKRKNNEEYPPALSAAEKLMNAIQSFEQGKIIMSKYTQHQNVANSIAGPIGALEAITDALLRDPRSFYLEGQKDLEGLQKVLMFEQQVRDCASSEIPVLEMIKDYQKRLQNHGWEDVQPAIDVSIRASFLVGLLTFGVLGKAKDALTHFRRSVDIIVAANAELEPTADAKTRGPALKESFLRACRQTLMNAIMLGYATTSDSKSFSLDDILAEADAILTSIEKDTEVSEPKDKLAFNTYLAAHARMARGFVYRERGEVNGVFNQELCNKAAQEFKIAAELYPEDESDRSLAAYKSIEASLRAGNHTVGELLSLLKIATDANTMATPVFGAISEHVPAKATAEKVLSQYSAADADKCLSPLA</sequence>
<evidence type="ECO:0008006" key="3">
    <source>
        <dbReference type="Google" id="ProtNLM"/>
    </source>
</evidence>
<proteinExistence type="predicted"/>
<evidence type="ECO:0000313" key="2">
    <source>
        <dbReference type="Proteomes" id="UP001479436"/>
    </source>
</evidence>
<evidence type="ECO:0000313" key="1">
    <source>
        <dbReference type="EMBL" id="KAK9767834.1"/>
    </source>
</evidence>
<keyword evidence="2" id="KW-1185">Reference proteome</keyword>
<name>A0ABR2X235_9FUNG</name>
<gene>
    <name evidence="1" type="ORF">K7432_002060</name>
</gene>
<dbReference type="Proteomes" id="UP001479436">
    <property type="component" value="Unassembled WGS sequence"/>
</dbReference>
<comment type="caution">
    <text evidence="1">The sequence shown here is derived from an EMBL/GenBank/DDBJ whole genome shotgun (WGS) entry which is preliminary data.</text>
</comment>
<reference evidence="1 2" key="1">
    <citation type="submission" date="2023-04" db="EMBL/GenBank/DDBJ databases">
        <title>Genome of Basidiobolus ranarum AG-B5.</title>
        <authorList>
            <person name="Stajich J.E."/>
            <person name="Carter-House D."/>
            <person name="Gryganskyi A."/>
        </authorList>
    </citation>
    <scope>NUCLEOTIDE SEQUENCE [LARGE SCALE GENOMIC DNA]</scope>
    <source>
        <strain evidence="1 2">AG-B5</strain>
    </source>
</reference>
<organism evidence="1 2">
    <name type="scientific">Basidiobolus ranarum</name>
    <dbReference type="NCBI Taxonomy" id="34480"/>
    <lineage>
        <taxon>Eukaryota</taxon>
        <taxon>Fungi</taxon>
        <taxon>Fungi incertae sedis</taxon>
        <taxon>Zoopagomycota</taxon>
        <taxon>Entomophthoromycotina</taxon>
        <taxon>Basidiobolomycetes</taxon>
        <taxon>Basidiobolales</taxon>
        <taxon>Basidiobolaceae</taxon>
        <taxon>Basidiobolus</taxon>
    </lineage>
</organism>
<dbReference type="EMBL" id="JASJQH010000052">
    <property type="protein sequence ID" value="KAK9767834.1"/>
    <property type="molecule type" value="Genomic_DNA"/>
</dbReference>